<dbReference type="SUPFAM" id="SSF143011">
    <property type="entry name" value="RelE-like"/>
    <property type="match status" value="1"/>
</dbReference>
<evidence type="ECO:0000256" key="8">
    <source>
        <dbReference type="ARBA" id="ARBA00048988"/>
    </source>
</evidence>
<keyword evidence="1 9" id="KW-0547">Nucleotide-binding</keyword>
<dbReference type="RefSeq" id="WP_381345813.1">
    <property type="nucleotide sequence ID" value="NZ_JBHMCY010000019.1"/>
</dbReference>
<dbReference type="InterPro" id="IPR027417">
    <property type="entry name" value="P-loop_NTPase"/>
</dbReference>
<dbReference type="InterPro" id="IPR014017">
    <property type="entry name" value="DNA_helicase_UvrD-like_C"/>
</dbReference>
<dbReference type="Gene3D" id="3.40.50.300">
    <property type="entry name" value="P-loop containing nucleotide triphosphate hydrolases"/>
    <property type="match status" value="2"/>
</dbReference>
<accession>A0ABV5MZV2</accession>
<reference evidence="11 12" key="1">
    <citation type="submission" date="2024-09" db="EMBL/GenBank/DDBJ databases">
        <authorList>
            <person name="Sun Q."/>
            <person name="Mori K."/>
        </authorList>
    </citation>
    <scope>NUCLEOTIDE SEQUENCE [LARGE SCALE GENOMIC DNA]</scope>
    <source>
        <strain evidence="11 12">JCM 6917</strain>
    </source>
</reference>
<dbReference type="Pfam" id="PF00580">
    <property type="entry name" value="UvrD-helicase"/>
    <property type="match status" value="1"/>
</dbReference>
<organism evidence="11 12">
    <name type="scientific">Streptomyces cinereospinus</name>
    <dbReference type="NCBI Taxonomy" id="285561"/>
    <lineage>
        <taxon>Bacteria</taxon>
        <taxon>Bacillati</taxon>
        <taxon>Actinomycetota</taxon>
        <taxon>Actinomycetes</taxon>
        <taxon>Kitasatosporales</taxon>
        <taxon>Streptomycetaceae</taxon>
        <taxon>Streptomyces</taxon>
    </lineage>
</organism>
<dbReference type="PROSITE" id="PS51198">
    <property type="entry name" value="UVRD_HELICASE_ATP_BIND"/>
    <property type="match status" value="1"/>
</dbReference>
<keyword evidence="3 9" id="KW-0347">Helicase</keyword>
<evidence type="ECO:0000256" key="5">
    <source>
        <dbReference type="ARBA" id="ARBA00023235"/>
    </source>
</evidence>
<dbReference type="Proteomes" id="UP001589709">
    <property type="component" value="Unassembled WGS sequence"/>
</dbReference>
<dbReference type="InterPro" id="IPR035093">
    <property type="entry name" value="RelE/ParE_toxin_dom_sf"/>
</dbReference>
<proteinExistence type="predicted"/>
<feature type="domain" description="UvrD-like helicase ATP-binding" evidence="10">
    <location>
        <begin position="251"/>
        <end position="526"/>
    </location>
</feature>
<keyword evidence="12" id="KW-1185">Reference proteome</keyword>
<evidence type="ECO:0000256" key="2">
    <source>
        <dbReference type="ARBA" id="ARBA00022801"/>
    </source>
</evidence>
<evidence type="ECO:0000256" key="4">
    <source>
        <dbReference type="ARBA" id="ARBA00022840"/>
    </source>
</evidence>
<evidence type="ECO:0000313" key="12">
    <source>
        <dbReference type="Proteomes" id="UP001589709"/>
    </source>
</evidence>
<evidence type="ECO:0000256" key="6">
    <source>
        <dbReference type="ARBA" id="ARBA00034617"/>
    </source>
</evidence>
<comment type="catalytic activity">
    <reaction evidence="8">
        <text>ATP + H2O = ADP + phosphate + H(+)</text>
        <dbReference type="Rhea" id="RHEA:13065"/>
        <dbReference type="ChEBI" id="CHEBI:15377"/>
        <dbReference type="ChEBI" id="CHEBI:15378"/>
        <dbReference type="ChEBI" id="CHEBI:30616"/>
        <dbReference type="ChEBI" id="CHEBI:43474"/>
        <dbReference type="ChEBI" id="CHEBI:456216"/>
        <dbReference type="EC" id="5.6.2.4"/>
    </reaction>
</comment>
<gene>
    <name evidence="11" type="ORF">ACFF45_12865</name>
</gene>
<dbReference type="SUPFAM" id="SSF52540">
    <property type="entry name" value="P-loop containing nucleoside triphosphate hydrolases"/>
    <property type="match status" value="1"/>
</dbReference>
<evidence type="ECO:0000256" key="7">
    <source>
        <dbReference type="ARBA" id="ARBA00034808"/>
    </source>
</evidence>
<keyword evidence="2 9" id="KW-0378">Hydrolase</keyword>
<comment type="caution">
    <text evidence="11">The sequence shown here is derived from an EMBL/GenBank/DDBJ whole genome shotgun (WGS) entry which is preliminary data.</text>
</comment>
<protein>
    <recommendedName>
        <fullName evidence="7">DNA 3'-5' helicase</fullName>
        <ecNumber evidence="7">5.6.2.4</ecNumber>
    </recommendedName>
</protein>
<evidence type="ECO:0000256" key="1">
    <source>
        <dbReference type="ARBA" id="ARBA00022741"/>
    </source>
</evidence>
<keyword evidence="4 9" id="KW-0067">ATP-binding</keyword>
<dbReference type="InterPro" id="IPR000212">
    <property type="entry name" value="DNA_helicase_UvrD/REP"/>
</dbReference>
<feature type="binding site" evidence="9">
    <location>
        <begin position="272"/>
        <end position="279"/>
    </location>
    <ligand>
        <name>ATP</name>
        <dbReference type="ChEBI" id="CHEBI:30616"/>
    </ligand>
</feature>
<dbReference type="PANTHER" id="PTHR11070">
    <property type="entry name" value="UVRD / RECB / PCRA DNA HELICASE FAMILY MEMBER"/>
    <property type="match status" value="1"/>
</dbReference>
<dbReference type="EMBL" id="JBHMCY010000019">
    <property type="protein sequence ID" value="MFB9463571.1"/>
    <property type="molecule type" value="Genomic_DNA"/>
</dbReference>
<comment type="catalytic activity">
    <reaction evidence="6">
        <text>Couples ATP hydrolysis with the unwinding of duplex DNA by translocating in the 3'-5' direction.</text>
        <dbReference type="EC" id="5.6.2.4"/>
    </reaction>
</comment>
<name>A0ABV5MZV2_9ACTN</name>
<dbReference type="Pfam" id="PF13361">
    <property type="entry name" value="UvrD_C"/>
    <property type="match status" value="1"/>
</dbReference>
<evidence type="ECO:0000259" key="10">
    <source>
        <dbReference type="PROSITE" id="PS51198"/>
    </source>
</evidence>
<dbReference type="PANTHER" id="PTHR11070:SF45">
    <property type="entry name" value="DNA 3'-5' HELICASE"/>
    <property type="match status" value="1"/>
</dbReference>
<sequence length="717" mass="79226">MSGAKVIMADVFGKSYDALDGSVQPQVLQFIMKMQRDPDSNGLNLKPPKGAKDKRVRTARVTDNYRAVLMHYADRIYYLVAVLPHDDAYDFAANILFDINKVTGGIELINLGSLYGTLSGQSKKAAGTADAKAPALFAGVSDADFERLGVHSSIVPALREIHSEDAVLGIVETLPKLARDVILCLADGMTVEDVWEQVSSVAATEDEIDTEDYEAAIERPATKEAFVVTGDIAEFGRILTEPLSAWRIFLHPAQRALAERKTPYKGPARVTGGPGTGKTVVALHRVKALADRLPPGQAILMTTFTTNLANLLKSQLKDLGGAQLLAKVDVRNIDKVAYGTVKETFGPEAPSRLKDGEILNRWIELAQEQSGHHFDGRFLDAEWKQVVLAQDIRSRDEYFVAKRAGRGRRLNRPERAQVWSLIEEFERRLDREKAAGVIQLAAQAARIASGWSDDERSYRHIVVDEAQDLHAAHWKLLRALVPEGDDDLFIVGDAHQRIYDNRTSLSAHGINIRGRSKRLTLNYRTTRQILVASLNLLSKAEFDDLDGNPEHLRGYRSVLSGASPETQGYRTPAEEMTALAHRVDGWQQEGIKPHEIAVVARTHALADAAVQALRDAKLEAVKVEDSRVPDPDEGVQAMTMHRIKGLEYRAVAIVGAGAQHMPLLTALTPEAEDRLQHAADLRREQSLLFVSATRAREQLSITWPGRPSQFLEPPKPE</sequence>
<keyword evidence="5" id="KW-0413">Isomerase</keyword>
<dbReference type="EC" id="5.6.2.4" evidence="7"/>
<evidence type="ECO:0000256" key="3">
    <source>
        <dbReference type="ARBA" id="ARBA00022806"/>
    </source>
</evidence>
<dbReference type="InterPro" id="IPR014016">
    <property type="entry name" value="UvrD-like_ATP-bd"/>
</dbReference>
<evidence type="ECO:0000256" key="9">
    <source>
        <dbReference type="PROSITE-ProRule" id="PRU00560"/>
    </source>
</evidence>
<evidence type="ECO:0000313" key="11">
    <source>
        <dbReference type="EMBL" id="MFB9463571.1"/>
    </source>
</evidence>